<sequence>MESNNLIEHSYGTIVINGGNPLQGCPKDWDEAKLIEEKLNENKEEEEPQWKFDCGFKLDYDSSIIKISSRFYPPKTHYGETWDGTVSVYFMDKKIKEKKFDYPTLEELHKEVEDYVKKLINDIGTSIV</sequence>
<accession>A0A1H5Z5B9</accession>
<dbReference type="RefSeq" id="WP_104000330.1">
    <property type="nucleotide sequence ID" value="NZ_FNVP01000009.1"/>
</dbReference>
<dbReference type="EMBL" id="FNVP01000009">
    <property type="protein sequence ID" value="SEG31531.1"/>
    <property type="molecule type" value="Genomic_DNA"/>
</dbReference>
<evidence type="ECO:0000313" key="2">
    <source>
        <dbReference type="Proteomes" id="UP000236737"/>
    </source>
</evidence>
<protein>
    <submittedName>
        <fullName evidence="1">Uncharacterized protein</fullName>
    </submittedName>
</protein>
<name>A0A1H5Z5B9_9FLAO</name>
<gene>
    <name evidence="1" type="ORF">SAMN04488130_109112</name>
</gene>
<dbReference type="AlphaFoldDB" id="A0A1H5Z5B9"/>
<keyword evidence="2" id="KW-1185">Reference proteome</keyword>
<dbReference type="Proteomes" id="UP000236737">
    <property type="component" value="Unassembled WGS sequence"/>
</dbReference>
<reference evidence="2" key="1">
    <citation type="submission" date="2016-10" db="EMBL/GenBank/DDBJ databases">
        <authorList>
            <person name="Varghese N."/>
            <person name="Submissions S."/>
        </authorList>
    </citation>
    <scope>NUCLEOTIDE SEQUENCE [LARGE SCALE GENOMIC DNA]</scope>
    <source>
        <strain evidence="2">CGMCC 1.9230</strain>
    </source>
</reference>
<evidence type="ECO:0000313" key="1">
    <source>
        <dbReference type="EMBL" id="SEG31531.1"/>
    </source>
</evidence>
<organism evidence="1 2">
    <name type="scientific">Flavobacterium urumqiense</name>
    <dbReference type="NCBI Taxonomy" id="935224"/>
    <lineage>
        <taxon>Bacteria</taxon>
        <taxon>Pseudomonadati</taxon>
        <taxon>Bacteroidota</taxon>
        <taxon>Flavobacteriia</taxon>
        <taxon>Flavobacteriales</taxon>
        <taxon>Flavobacteriaceae</taxon>
        <taxon>Flavobacterium</taxon>
    </lineage>
</organism>
<proteinExistence type="predicted"/>